<dbReference type="GO" id="GO:0005737">
    <property type="term" value="C:cytoplasm"/>
    <property type="evidence" value="ECO:0007669"/>
    <property type="project" value="TreeGrafter"/>
</dbReference>
<name>A0AAD9FVZ7_PAPLA</name>
<feature type="compositionally biased region" description="Low complexity" evidence="1">
    <location>
        <begin position="130"/>
        <end position="155"/>
    </location>
</feature>
<dbReference type="InterPro" id="IPR047767">
    <property type="entry name" value="PSP1-like"/>
</dbReference>
<evidence type="ECO:0000313" key="3">
    <source>
        <dbReference type="EMBL" id="KAK1927115.1"/>
    </source>
</evidence>
<accession>A0AAD9FVZ7</accession>
<protein>
    <recommendedName>
        <fullName evidence="2">PSP1 C-terminal domain-containing protein</fullName>
    </recommendedName>
</protein>
<dbReference type="PANTHER" id="PTHR43830">
    <property type="entry name" value="PROTEIN PSP1"/>
    <property type="match status" value="1"/>
</dbReference>
<feature type="compositionally biased region" description="Low complexity" evidence="1">
    <location>
        <begin position="453"/>
        <end position="472"/>
    </location>
</feature>
<gene>
    <name evidence="3" type="ORF">DB88DRAFT_476819</name>
</gene>
<sequence length="806" mass="84625">MSTPQLPSNPSHLHNMSGPPSNRPPPIRSMTVGANPYAKLRAASQPAGERTPAPASLGGSQPDSGRGSPAGMFGVIGGSRASGRLGNPPPGSATRANSFSAGQYRQEVYRQENPSTRPLSSHMEEHPSRSDSASPFPTFSPSSTPSTSPKNPSLPLHNSPPKAGANVSRSRSQSLAVGVRPIGMGGGLPGNTAWPLTTLSNSNAFSRSFDPGWNDPVEGSNKSPFSRNMAQLGTSQGGRFGVAPATAGYPSRGFSAAAWGSSAPDNQSPSALSSSVAKAFGQPSYSTVVGGFGDPGHGANGGRSGTSSRRHSVSVVGGPGGRRDIFAEGLGFGMTSPPGRGLGTFGFTDEELLPEQLGNALSLEIDESRRRGVEIEVGKGKEIPISASLPQFDPVGSGNRGPAFGSFGSSPARGRGAPTEEARPGSLQSRFNFDQARNDGVHVSGAVRGREVAPIGSYSGPGPIGAPPSFDNGYGGGYGRPPPFPQGRQAPPSPIMPTQQPYGRPPFGGYGGIPRPPSQQQQPFSSPGYPQSQSFGLPQAPQYYPQGSPPQPTSPSFSSLSLSDLGRGIPLATLPPNTPLYIVTFKAGRRDVFYCPDPTLLISNGDRVIVEADRGSDLGTVVYDQLTPLEVRDWQEKQATAALLSGAREHQPPGLAVAGLQNKPNPTRVAGGELAGADLSTLLAGVGGGQLEGALGTTGQGRGPLAKEIMPKRIFAKSSQGPEEQARMAEKLRDEHEAMLICREKAAQRGLPMQIVDAEYQWDRRKLTFYFKADKRIDFRDLTKENFRIFKSRIWMAMVPKDDPRG</sequence>
<feature type="region of interest" description="Disordered" evidence="1">
    <location>
        <begin position="1"/>
        <end position="174"/>
    </location>
</feature>
<evidence type="ECO:0000256" key="1">
    <source>
        <dbReference type="SAM" id="MobiDB-lite"/>
    </source>
</evidence>
<dbReference type="Pfam" id="PF04468">
    <property type="entry name" value="PSP1"/>
    <property type="match status" value="1"/>
</dbReference>
<dbReference type="PANTHER" id="PTHR43830:SF3">
    <property type="entry name" value="PROTEIN PSP1"/>
    <property type="match status" value="1"/>
</dbReference>
<dbReference type="PROSITE" id="PS51411">
    <property type="entry name" value="PSP1_C"/>
    <property type="match status" value="1"/>
</dbReference>
<feature type="domain" description="PSP1 C-terminal" evidence="2">
    <location>
        <begin position="712"/>
        <end position="799"/>
    </location>
</feature>
<feature type="compositionally biased region" description="Polar residues" evidence="1">
    <location>
        <begin position="1"/>
        <end position="20"/>
    </location>
</feature>
<feature type="compositionally biased region" description="Low complexity" evidence="1">
    <location>
        <begin position="518"/>
        <end position="546"/>
    </location>
</feature>
<reference evidence="3" key="1">
    <citation type="submission" date="2023-02" db="EMBL/GenBank/DDBJ databases">
        <title>Identification and recombinant expression of a fungal hydrolase from Papiliotrema laurentii that hydrolyzes apple cutin and clears colloidal polyester polyurethane.</title>
        <authorList>
            <consortium name="DOE Joint Genome Institute"/>
            <person name="Roman V.A."/>
            <person name="Bojanowski C."/>
            <person name="Crable B.R."/>
            <person name="Wagner D.N."/>
            <person name="Hung C.S."/>
            <person name="Nadeau L.J."/>
            <person name="Schratz L."/>
            <person name="Haridas S."/>
            <person name="Pangilinan J."/>
            <person name="Lipzen A."/>
            <person name="Na H."/>
            <person name="Yan M."/>
            <person name="Ng V."/>
            <person name="Grigoriev I.V."/>
            <person name="Spatafora J.W."/>
            <person name="Barlow D."/>
            <person name="Biffinger J."/>
            <person name="Kelley-Loughnane N."/>
            <person name="Varaljay V.A."/>
            <person name="Crookes-Goodson W.J."/>
        </authorList>
    </citation>
    <scope>NUCLEOTIDE SEQUENCE</scope>
    <source>
        <strain evidence="3">5307AH</strain>
    </source>
</reference>
<evidence type="ECO:0000313" key="4">
    <source>
        <dbReference type="Proteomes" id="UP001182556"/>
    </source>
</evidence>
<evidence type="ECO:0000259" key="2">
    <source>
        <dbReference type="PROSITE" id="PS51411"/>
    </source>
</evidence>
<organism evidence="3 4">
    <name type="scientific">Papiliotrema laurentii</name>
    <name type="common">Cryptococcus laurentii</name>
    <dbReference type="NCBI Taxonomy" id="5418"/>
    <lineage>
        <taxon>Eukaryota</taxon>
        <taxon>Fungi</taxon>
        <taxon>Dikarya</taxon>
        <taxon>Basidiomycota</taxon>
        <taxon>Agaricomycotina</taxon>
        <taxon>Tremellomycetes</taxon>
        <taxon>Tremellales</taxon>
        <taxon>Rhynchogastremaceae</taxon>
        <taxon>Papiliotrema</taxon>
    </lineage>
</organism>
<dbReference type="InterPro" id="IPR007557">
    <property type="entry name" value="PSP1_C"/>
</dbReference>
<feature type="compositionally biased region" description="Gly residues" evidence="1">
    <location>
        <begin position="291"/>
        <end position="304"/>
    </location>
</feature>
<feature type="region of interest" description="Disordered" evidence="1">
    <location>
        <begin position="291"/>
        <end position="320"/>
    </location>
</feature>
<keyword evidence="4" id="KW-1185">Reference proteome</keyword>
<feature type="region of interest" description="Disordered" evidence="1">
    <location>
        <begin position="386"/>
        <end position="561"/>
    </location>
</feature>
<comment type="caution">
    <text evidence="3">The sequence shown here is derived from an EMBL/GenBank/DDBJ whole genome shotgun (WGS) entry which is preliminary data.</text>
</comment>
<feature type="compositionally biased region" description="Pro residues" evidence="1">
    <location>
        <begin position="480"/>
        <end position="495"/>
    </location>
</feature>
<dbReference type="AlphaFoldDB" id="A0AAD9FVZ7"/>
<dbReference type="EMBL" id="JAODAN010000001">
    <property type="protein sequence ID" value="KAK1927115.1"/>
    <property type="molecule type" value="Genomic_DNA"/>
</dbReference>
<dbReference type="Proteomes" id="UP001182556">
    <property type="component" value="Unassembled WGS sequence"/>
</dbReference>
<proteinExistence type="predicted"/>
<feature type="compositionally biased region" description="Polar residues" evidence="1">
    <location>
        <begin position="94"/>
        <end position="103"/>
    </location>
</feature>